<dbReference type="Gene3D" id="3.30.460.10">
    <property type="entry name" value="Beta Polymerase, domain 2"/>
    <property type="match status" value="1"/>
</dbReference>
<protein>
    <submittedName>
        <fullName evidence="2">GrpB family protein</fullName>
    </submittedName>
</protein>
<evidence type="ECO:0000256" key="1">
    <source>
        <dbReference type="ARBA" id="ARBA00022993"/>
    </source>
</evidence>
<evidence type="ECO:0000313" key="3">
    <source>
        <dbReference type="Proteomes" id="UP000602198"/>
    </source>
</evidence>
<keyword evidence="1" id="KW-0173">Coenzyme A biosynthesis</keyword>
<comment type="caution">
    <text evidence="2">The sequence shown here is derived from an EMBL/GenBank/DDBJ whole genome shotgun (WGS) entry which is preliminary data.</text>
</comment>
<dbReference type="Proteomes" id="UP000602198">
    <property type="component" value="Unassembled WGS sequence"/>
</dbReference>
<accession>A0ABS1MH89</accession>
<dbReference type="PANTHER" id="PTHR34822">
    <property type="entry name" value="GRPB DOMAIN PROTEIN (AFU_ORTHOLOGUE AFUA_1G01530)"/>
    <property type="match status" value="1"/>
</dbReference>
<proteinExistence type="predicted"/>
<organism evidence="2 3">
    <name type="scientific">Nocardia acididurans</name>
    <dbReference type="NCBI Taxonomy" id="2802282"/>
    <lineage>
        <taxon>Bacteria</taxon>
        <taxon>Bacillati</taxon>
        <taxon>Actinomycetota</taxon>
        <taxon>Actinomycetes</taxon>
        <taxon>Mycobacteriales</taxon>
        <taxon>Nocardiaceae</taxon>
        <taxon>Nocardia</taxon>
    </lineage>
</organism>
<keyword evidence="3" id="KW-1185">Reference proteome</keyword>
<dbReference type="InterPro" id="IPR007344">
    <property type="entry name" value="GrpB/CoaE"/>
</dbReference>
<dbReference type="PANTHER" id="PTHR34822:SF1">
    <property type="entry name" value="GRPB FAMILY PROTEIN"/>
    <property type="match status" value="1"/>
</dbReference>
<name>A0ABS1MH89_9NOCA</name>
<dbReference type="InterPro" id="IPR043519">
    <property type="entry name" value="NT_sf"/>
</dbReference>
<gene>
    <name evidence="2" type="ORF">JK358_29655</name>
</gene>
<dbReference type="SUPFAM" id="SSF81301">
    <property type="entry name" value="Nucleotidyltransferase"/>
    <property type="match status" value="1"/>
</dbReference>
<dbReference type="Pfam" id="PF04229">
    <property type="entry name" value="GrpB"/>
    <property type="match status" value="1"/>
</dbReference>
<dbReference type="EMBL" id="JAERRJ010000012">
    <property type="protein sequence ID" value="MBL1078578.1"/>
    <property type="molecule type" value="Genomic_DNA"/>
</dbReference>
<reference evidence="2 3" key="1">
    <citation type="submission" date="2021-01" db="EMBL/GenBank/DDBJ databases">
        <title>WGS of actinomycetes isolated from Thailand.</title>
        <authorList>
            <person name="Thawai C."/>
        </authorList>
    </citation>
    <scope>NUCLEOTIDE SEQUENCE [LARGE SCALE GENOMIC DNA]</scope>
    <source>
        <strain evidence="2 3">LPG 2</strain>
    </source>
</reference>
<sequence length="195" mass="22381">MATMDSNEIEAATVGELKPYGVRVVVEDYNPDWPHWFTEEATAIRAALPGRILLLEHTGSTSVPGLAAKPIIDMLLVIPDAATESTYLPALEQLGYTLRVREPDWYQHRCLIRRTETGAPRSVNLHIFPPGAADPEITRILTFRDWLRTHPDDRDRYERVKRELAQQDWRYVQDYANAKSPVIEEILTRALHPER</sequence>
<evidence type="ECO:0000313" key="2">
    <source>
        <dbReference type="EMBL" id="MBL1078578.1"/>
    </source>
</evidence>